<feature type="compositionally biased region" description="Low complexity" evidence="1">
    <location>
        <begin position="541"/>
        <end position="551"/>
    </location>
</feature>
<evidence type="ECO:0000313" key="3">
    <source>
        <dbReference type="EMBL" id="CAD9410541.1"/>
    </source>
</evidence>
<proteinExistence type="predicted"/>
<dbReference type="InterPro" id="IPR005123">
    <property type="entry name" value="Oxoglu/Fe-dep_dioxygenase_dom"/>
</dbReference>
<dbReference type="EMBL" id="HBGU01009222">
    <property type="protein sequence ID" value="CAD9410541.1"/>
    <property type="molecule type" value="Transcribed_RNA"/>
</dbReference>
<dbReference type="Gene3D" id="2.60.120.620">
    <property type="entry name" value="q2cbj1_9rhob like domain"/>
    <property type="match status" value="1"/>
</dbReference>
<dbReference type="PROSITE" id="PS51471">
    <property type="entry name" value="FE2OG_OXY"/>
    <property type="match status" value="1"/>
</dbReference>
<evidence type="ECO:0000259" key="2">
    <source>
        <dbReference type="PROSITE" id="PS51471"/>
    </source>
</evidence>
<feature type="compositionally biased region" description="Polar residues" evidence="1">
    <location>
        <begin position="304"/>
        <end position="317"/>
    </location>
</feature>
<organism evidence="3">
    <name type="scientific">Haptolina brevifila</name>
    <dbReference type="NCBI Taxonomy" id="156173"/>
    <lineage>
        <taxon>Eukaryota</taxon>
        <taxon>Haptista</taxon>
        <taxon>Haptophyta</taxon>
        <taxon>Prymnesiophyceae</taxon>
        <taxon>Prymnesiales</taxon>
        <taxon>Prymnesiaceae</taxon>
        <taxon>Haptolina</taxon>
    </lineage>
</organism>
<gene>
    <name evidence="3" type="ORF">CBRE1094_LOCUS5085</name>
</gene>
<sequence length="588" mass="62917">MEERLEEVFAGECEPSEQQLARTLRRVELRERRREALTIDQRPALHVAHLLRSAWSAQRCAAVLSAAVACAAEHGWMTGRHRHHPTTDLPLWRIVEVAGWVRQAIASEVLPAMAGAFGISLERLSMREAFVAMYDTQLQRELSMHKDGTLLACTVALNSVGDDFEGGGTVFAAPLKVHRWEMREWEQPSWAEDCARALSEQAESVGASEDDGVSAYNDEMGIGGGGGHAAVERVHNVVCRAGDVLLQCGQLRHGGQAITRGRRYVLVCFIDELQVPHATLHSPADSSAEGVEVVADDELVCRSTSAIQSTPSPSSASHPVAGCSPPEMSTPCGSAGSNRSKEMDEGSSVASARVRARRSTDSGTRPRLVSFGVMDSPTSAVPERKGRFTLPGGKPAFAPGWNTDVPITDEGENDDTPPPCCLTLSVGGKEVIAAAPVLLEREATFRLPAAVRFNPRRAPLECTITEDGATAAHLCTDPSCGADEWVGTGKRDRCSLALDVPGFTICFEAATKPSAADEAEAMAEAEAMVPTEAKAGTESKAGATVEAGAEVEASRVLEPSDEERETSSRYELVAVRIVRQANNSDQDS</sequence>
<feature type="region of interest" description="Disordered" evidence="1">
    <location>
        <begin position="531"/>
        <end position="568"/>
    </location>
</feature>
<reference evidence="3" key="1">
    <citation type="submission" date="2021-01" db="EMBL/GenBank/DDBJ databases">
        <authorList>
            <person name="Corre E."/>
            <person name="Pelletier E."/>
            <person name="Niang G."/>
            <person name="Scheremetjew M."/>
            <person name="Finn R."/>
            <person name="Kale V."/>
            <person name="Holt S."/>
            <person name="Cochrane G."/>
            <person name="Meng A."/>
            <person name="Brown T."/>
            <person name="Cohen L."/>
        </authorList>
    </citation>
    <scope>NUCLEOTIDE SEQUENCE</scope>
    <source>
        <strain evidence="3">UTEX LB 985</strain>
    </source>
</reference>
<feature type="region of interest" description="Disordered" evidence="1">
    <location>
        <begin position="304"/>
        <end position="400"/>
    </location>
</feature>
<dbReference type="AlphaFoldDB" id="A0A7S2BYH4"/>
<name>A0A7S2BYH4_9EUKA</name>
<accession>A0A7S2BYH4</accession>
<feature type="domain" description="Fe2OG dioxygenase" evidence="2">
    <location>
        <begin position="122"/>
        <end position="272"/>
    </location>
</feature>
<evidence type="ECO:0000256" key="1">
    <source>
        <dbReference type="SAM" id="MobiDB-lite"/>
    </source>
</evidence>
<protein>
    <recommendedName>
        <fullName evidence="2">Fe2OG dioxygenase domain-containing protein</fullName>
    </recommendedName>
</protein>